<accession>A0A1I3X115</accession>
<evidence type="ECO:0000313" key="4">
    <source>
        <dbReference type="EMBL" id="SFK12481.1"/>
    </source>
</evidence>
<keyword evidence="2" id="KW-0732">Signal</keyword>
<feature type="domain" description="DUF4124" evidence="3">
    <location>
        <begin position="21"/>
        <end position="63"/>
    </location>
</feature>
<dbReference type="AlphaFoldDB" id="A0A1I3X115"/>
<dbReference type="Pfam" id="PF13511">
    <property type="entry name" value="DUF4124"/>
    <property type="match status" value="1"/>
</dbReference>
<feature type="coiled-coil region" evidence="1">
    <location>
        <begin position="116"/>
        <end position="143"/>
    </location>
</feature>
<dbReference type="OrthoDB" id="8547929at2"/>
<reference evidence="5" key="1">
    <citation type="submission" date="2016-10" db="EMBL/GenBank/DDBJ databases">
        <authorList>
            <person name="Varghese N."/>
            <person name="Submissions S."/>
        </authorList>
    </citation>
    <scope>NUCLEOTIDE SEQUENCE [LARGE SCALE GENOMIC DNA]</scope>
    <source>
        <strain evidence="5">Nm69</strain>
    </source>
</reference>
<dbReference type="EMBL" id="FOSP01000001">
    <property type="protein sequence ID" value="SFK12481.1"/>
    <property type="molecule type" value="Genomic_DNA"/>
</dbReference>
<dbReference type="STRING" id="52441.SAMN05216302_100132"/>
<sequence length="147" mass="16874">MGTPSIFIILILLSFNFTSISHAGSTIYKHVDKDGNITFTNRPITGGQKLQSALQSYRPHTSSPKTLNHFPKENANIQNKRDIKRRTILEHELATEMRLLSETQKNLAILQHDHENSLQNEKIKQLQSKLHRHNNNITALKMELTKL</sequence>
<keyword evidence="1" id="KW-0175">Coiled coil</keyword>
<proteinExistence type="predicted"/>
<evidence type="ECO:0000256" key="2">
    <source>
        <dbReference type="SAM" id="SignalP"/>
    </source>
</evidence>
<evidence type="ECO:0000256" key="1">
    <source>
        <dbReference type="SAM" id="Coils"/>
    </source>
</evidence>
<protein>
    <recommendedName>
        <fullName evidence="3">DUF4124 domain-containing protein</fullName>
    </recommendedName>
</protein>
<evidence type="ECO:0000313" key="5">
    <source>
        <dbReference type="Proteomes" id="UP000199533"/>
    </source>
</evidence>
<keyword evidence="5" id="KW-1185">Reference proteome</keyword>
<gene>
    <name evidence="4" type="ORF">SAMN05216302_100132</name>
</gene>
<dbReference type="Proteomes" id="UP000199533">
    <property type="component" value="Unassembled WGS sequence"/>
</dbReference>
<feature type="chain" id="PRO_5011716333" description="DUF4124 domain-containing protein" evidence="2">
    <location>
        <begin position="24"/>
        <end position="147"/>
    </location>
</feature>
<evidence type="ECO:0000259" key="3">
    <source>
        <dbReference type="Pfam" id="PF13511"/>
    </source>
</evidence>
<dbReference type="RefSeq" id="WP_090696242.1">
    <property type="nucleotide sequence ID" value="NZ_FOSP01000001.1"/>
</dbReference>
<feature type="signal peptide" evidence="2">
    <location>
        <begin position="1"/>
        <end position="23"/>
    </location>
</feature>
<organism evidence="4 5">
    <name type="scientific">Nitrosomonas aestuarii</name>
    <dbReference type="NCBI Taxonomy" id="52441"/>
    <lineage>
        <taxon>Bacteria</taxon>
        <taxon>Pseudomonadati</taxon>
        <taxon>Pseudomonadota</taxon>
        <taxon>Betaproteobacteria</taxon>
        <taxon>Nitrosomonadales</taxon>
        <taxon>Nitrosomonadaceae</taxon>
        <taxon>Nitrosomonas</taxon>
    </lineage>
</organism>
<name>A0A1I3X115_9PROT</name>
<dbReference type="InterPro" id="IPR025392">
    <property type="entry name" value="DUF4124"/>
</dbReference>